<organism evidence="1 2">
    <name type="scientific">Chitinophaga eiseniae</name>
    <dbReference type="NCBI Taxonomy" id="634771"/>
    <lineage>
        <taxon>Bacteria</taxon>
        <taxon>Pseudomonadati</taxon>
        <taxon>Bacteroidota</taxon>
        <taxon>Chitinophagia</taxon>
        <taxon>Chitinophagales</taxon>
        <taxon>Chitinophagaceae</taxon>
        <taxon>Chitinophaga</taxon>
    </lineage>
</organism>
<proteinExistence type="predicted"/>
<dbReference type="EMBL" id="JABAHZ010000013">
    <property type="protein sequence ID" value="NLR82834.1"/>
    <property type="molecule type" value="Genomic_DNA"/>
</dbReference>
<comment type="caution">
    <text evidence="1">The sequence shown here is derived from an EMBL/GenBank/DDBJ whole genome shotgun (WGS) entry which is preliminary data.</text>
</comment>
<gene>
    <name evidence="1" type="ORF">HGH91_29740</name>
</gene>
<dbReference type="NCBIfam" id="TIGR04256">
    <property type="entry name" value="GxxExxY"/>
    <property type="match status" value="1"/>
</dbReference>
<dbReference type="InterPro" id="IPR026350">
    <property type="entry name" value="GxxExxY"/>
</dbReference>
<keyword evidence="2" id="KW-1185">Reference proteome</keyword>
<evidence type="ECO:0000313" key="2">
    <source>
        <dbReference type="Proteomes" id="UP000552864"/>
    </source>
</evidence>
<dbReference type="RefSeq" id="WP_168742886.1">
    <property type="nucleotide sequence ID" value="NZ_JABAHZ010000013.1"/>
</dbReference>
<dbReference type="Proteomes" id="UP000552864">
    <property type="component" value="Unassembled WGS sequence"/>
</dbReference>
<reference evidence="1 2" key="1">
    <citation type="submission" date="2020-04" db="EMBL/GenBank/DDBJ databases">
        <authorList>
            <person name="Yin C."/>
        </authorList>
    </citation>
    <scope>NUCLEOTIDE SEQUENCE [LARGE SCALE GENOMIC DNA]</scope>
    <source>
        <strain evidence="1 2">Ak56</strain>
    </source>
</reference>
<name>A0A847SR58_9BACT</name>
<evidence type="ECO:0000313" key="1">
    <source>
        <dbReference type="EMBL" id="NLR82834.1"/>
    </source>
</evidence>
<dbReference type="AlphaFoldDB" id="A0A847SR58"/>
<sequence length="125" mass="14657">MTENEISREIVDACFQIHTRYGPGLFESVYEELLSYELRKRNLGVKRQEGVKLVHEDIILDKAFRVDLIIENKVIIEIKSVEELKDMHYKQLFTYLKLTNLKLGLLVNFNVALIKTGIHRIVNKL</sequence>
<accession>A0A847SR58</accession>
<dbReference type="Pfam" id="PF13366">
    <property type="entry name" value="PDDEXK_3"/>
    <property type="match status" value="1"/>
</dbReference>
<protein>
    <submittedName>
        <fullName evidence="1">GxxExxY protein</fullName>
    </submittedName>
</protein>